<evidence type="ECO:0000313" key="2">
    <source>
        <dbReference type="Proteomes" id="UP000461730"/>
    </source>
</evidence>
<dbReference type="AlphaFoldDB" id="A0A7K1UAR0"/>
<proteinExistence type="predicted"/>
<evidence type="ECO:0000313" key="1">
    <source>
        <dbReference type="EMBL" id="MVT11386.1"/>
    </source>
</evidence>
<protein>
    <submittedName>
        <fullName evidence="1">Uncharacterized protein</fullName>
    </submittedName>
</protein>
<dbReference type="EMBL" id="WRXN01000013">
    <property type="protein sequence ID" value="MVT11386.1"/>
    <property type="molecule type" value="Genomic_DNA"/>
</dbReference>
<comment type="caution">
    <text evidence="1">The sequence shown here is derived from an EMBL/GenBank/DDBJ whole genome shotgun (WGS) entry which is preliminary data.</text>
</comment>
<sequence>MEGYFDYYKLYLAGQYTPVEINMLTNMDAEPDHYPVEVYDLDGNDVGTAASKTAYVTLWNAIPTNSAIGILKGGQGPFSFVLELKPGQTVPAKVTGDPVHLFSGIFSNQFGSEFN</sequence>
<reference evidence="1 2" key="1">
    <citation type="submission" date="2019-12" db="EMBL/GenBank/DDBJ databases">
        <title>Chitinophaga sp. strain ysch24 (GDMCC 1.1355), whole genome shotgun sequence.</title>
        <authorList>
            <person name="Zhang X."/>
        </authorList>
    </citation>
    <scope>NUCLEOTIDE SEQUENCE [LARGE SCALE GENOMIC DNA]</scope>
    <source>
        <strain evidence="2">ysch24</strain>
    </source>
</reference>
<gene>
    <name evidence="1" type="ORF">GO493_24180</name>
</gene>
<accession>A0A7K1UAR0</accession>
<dbReference type="RefSeq" id="WP_157308813.1">
    <property type="nucleotide sequence ID" value="NZ_WRXN01000013.1"/>
</dbReference>
<organism evidence="1 2">
    <name type="scientific">Chitinophaga tropicalis</name>
    <dbReference type="NCBI Taxonomy" id="2683588"/>
    <lineage>
        <taxon>Bacteria</taxon>
        <taxon>Pseudomonadati</taxon>
        <taxon>Bacteroidota</taxon>
        <taxon>Chitinophagia</taxon>
        <taxon>Chitinophagales</taxon>
        <taxon>Chitinophagaceae</taxon>
        <taxon>Chitinophaga</taxon>
    </lineage>
</organism>
<dbReference type="Proteomes" id="UP000461730">
    <property type="component" value="Unassembled WGS sequence"/>
</dbReference>
<keyword evidence="2" id="KW-1185">Reference proteome</keyword>
<name>A0A7K1UAR0_9BACT</name>